<evidence type="ECO:0000256" key="3">
    <source>
        <dbReference type="ARBA" id="ARBA00048447"/>
    </source>
</evidence>
<dbReference type="GO" id="GO:0004850">
    <property type="term" value="F:uridine phosphorylase activity"/>
    <property type="evidence" value="ECO:0007669"/>
    <property type="project" value="UniProtKB-EC"/>
</dbReference>
<dbReference type="PANTHER" id="PTHR43691">
    <property type="entry name" value="URIDINE PHOSPHORYLASE"/>
    <property type="match status" value="1"/>
</dbReference>
<dbReference type="EMBL" id="MFDB01000028">
    <property type="protein sequence ID" value="OGE32311.1"/>
    <property type="molecule type" value="Genomic_DNA"/>
</dbReference>
<dbReference type="AlphaFoldDB" id="A0A1F5JV00"/>
<evidence type="ECO:0000256" key="1">
    <source>
        <dbReference type="ARBA" id="ARBA00011888"/>
    </source>
</evidence>
<comment type="caution">
    <text evidence="5">The sequence shown here is derived from an EMBL/GenBank/DDBJ whole genome shotgun (WGS) entry which is preliminary data.</text>
</comment>
<reference evidence="5 6" key="1">
    <citation type="journal article" date="2016" name="Nat. Commun.">
        <title>Thousands of microbial genomes shed light on interconnected biogeochemical processes in an aquifer system.</title>
        <authorList>
            <person name="Anantharaman K."/>
            <person name="Brown C.T."/>
            <person name="Hug L.A."/>
            <person name="Sharon I."/>
            <person name="Castelle C.J."/>
            <person name="Probst A.J."/>
            <person name="Thomas B.C."/>
            <person name="Singh A."/>
            <person name="Wilkins M.J."/>
            <person name="Karaoz U."/>
            <person name="Brodie E.L."/>
            <person name="Williams K.H."/>
            <person name="Hubbard S.S."/>
            <person name="Banfield J.F."/>
        </authorList>
    </citation>
    <scope>NUCLEOTIDE SEQUENCE [LARGE SCALE GENOMIC DNA]</scope>
</reference>
<evidence type="ECO:0000259" key="4">
    <source>
        <dbReference type="Pfam" id="PF01048"/>
    </source>
</evidence>
<dbReference type="InterPro" id="IPR035994">
    <property type="entry name" value="Nucleoside_phosphorylase_sf"/>
</dbReference>
<feature type="domain" description="Nucleoside phosphorylase" evidence="4">
    <location>
        <begin position="17"/>
        <end position="163"/>
    </location>
</feature>
<dbReference type="Gene3D" id="3.40.50.1580">
    <property type="entry name" value="Nucleoside phosphorylase domain"/>
    <property type="match status" value="1"/>
</dbReference>
<evidence type="ECO:0000313" key="6">
    <source>
        <dbReference type="Proteomes" id="UP000177258"/>
    </source>
</evidence>
<evidence type="ECO:0000256" key="2">
    <source>
        <dbReference type="ARBA" id="ARBA00021980"/>
    </source>
</evidence>
<dbReference type="Pfam" id="PF01048">
    <property type="entry name" value="PNP_UDP_1"/>
    <property type="match status" value="1"/>
</dbReference>
<dbReference type="SUPFAM" id="SSF53167">
    <property type="entry name" value="Purine and uridine phosphorylases"/>
    <property type="match status" value="1"/>
</dbReference>
<sequence length="189" mass="20548">MTYGLSLLTDGTKGINLTGIGATTASMAMEELIALGSRKFINVGLAGSLQSNLQTGDIVVCDSAIRDEGVSHHYLEPGKLIRTSQLLTEQLKQALVLAKIDFSEGIIWTIATPYRETTRELELYQKEGVLAVELETAALAAVAQYRGVEFASVMVVSDLLASGFWVPKFHEDIVLQRLNSLHRIALSVL</sequence>
<accession>A0A1F5JV00</accession>
<dbReference type="InterPro" id="IPR000845">
    <property type="entry name" value="Nucleoside_phosphorylase_d"/>
</dbReference>
<dbReference type="Proteomes" id="UP000177258">
    <property type="component" value="Unassembled WGS sequence"/>
</dbReference>
<proteinExistence type="predicted"/>
<dbReference type="GO" id="GO:0005829">
    <property type="term" value="C:cytosol"/>
    <property type="evidence" value="ECO:0007669"/>
    <property type="project" value="TreeGrafter"/>
</dbReference>
<evidence type="ECO:0000313" key="5">
    <source>
        <dbReference type="EMBL" id="OGE32311.1"/>
    </source>
</evidence>
<dbReference type="CDD" id="cd09007">
    <property type="entry name" value="NP-I_spr0068"/>
    <property type="match status" value="1"/>
</dbReference>
<gene>
    <name evidence="5" type="ORF">A3D83_02600</name>
</gene>
<name>A0A1F5JV00_9BACT</name>
<dbReference type="GO" id="GO:0009116">
    <property type="term" value="P:nucleoside metabolic process"/>
    <property type="evidence" value="ECO:0007669"/>
    <property type="project" value="InterPro"/>
</dbReference>
<comment type="catalytic activity">
    <reaction evidence="3">
        <text>uridine + phosphate = alpha-D-ribose 1-phosphate + uracil</text>
        <dbReference type="Rhea" id="RHEA:24388"/>
        <dbReference type="ChEBI" id="CHEBI:16704"/>
        <dbReference type="ChEBI" id="CHEBI:17568"/>
        <dbReference type="ChEBI" id="CHEBI:43474"/>
        <dbReference type="ChEBI" id="CHEBI:57720"/>
        <dbReference type="EC" id="2.4.2.3"/>
    </reaction>
</comment>
<organism evidence="5 6">
    <name type="scientific">Candidatus Daviesbacteria bacterium RIFCSPHIGHO2_02_FULL_41_10</name>
    <dbReference type="NCBI Taxonomy" id="1797774"/>
    <lineage>
        <taxon>Bacteria</taxon>
        <taxon>Candidatus Daviesiibacteriota</taxon>
    </lineage>
</organism>
<dbReference type="EC" id="2.4.2.3" evidence="1"/>
<dbReference type="PANTHER" id="PTHR43691:SF11">
    <property type="entry name" value="FI09636P-RELATED"/>
    <property type="match status" value="1"/>
</dbReference>
<protein>
    <recommendedName>
        <fullName evidence="2">Uridine phosphorylase</fullName>
        <ecNumber evidence="1">2.4.2.3</ecNumber>
    </recommendedName>
</protein>